<name>A0ABT0FPA2_9ACTN</name>
<feature type="compositionally biased region" description="Basic and acidic residues" evidence="1">
    <location>
        <begin position="39"/>
        <end position="53"/>
    </location>
</feature>
<feature type="region of interest" description="Disordered" evidence="1">
    <location>
        <begin position="28"/>
        <end position="57"/>
    </location>
</feature>
<evidence type="ECO:0000256" key="1">
    <source>
        <dbReference type="SAM" id="MobiDB-lite"/>
    </source>
</evidence>
<gene>
    <name evidence="3" type="ORF">MF672_008560</name>
</gene>
<protein>
    <submittedName>
        <fullName evidence="3">Uncharacterized protein</fullName>
    </submittedName>
</protein>
<dbReference type="Proteomes" id="UP001317259">
    <property type="component" value="Unassembled WGS sequence"/>
</dbReference>
<accession>A0ABT0FPA2</accession>
<keyword evidence="4" id="KW-1185">Reference proteome</keyword>
<keyword evidence="2" id="KW-0732">Signal</keyword>
<reference evidence="3 4" key="1">
    <citation type="submission" date="2022-04" db="EMBL/GenBank/DDBJ databases">
        <title>Genome draft of Actinomadura sp. ATCC 31491.</title>
        <authorList>
            <person name="Shi X."/>
            <person name="Du Y."/>
        </authorList>
    </citation>
    <scope>NUCLEOTIDE SEQUENCE [LARGE SCALE GENOMIC DNA]</scope>
    <source>
        <strain evidence="3 4">ATCC 31491</strain>
    </source>
</reference>
<evidence type="ECO:0000313" key="3">
    <source>
        <dbReference type="EMBL" id="MCK2213840.1"/>
    </source>
</evidence>
<evidence type="ECO:0000256" key="2">
    <source>
        <dbReference type="SAM" id="SignalP"/>
    </source>
</evidence>
<feature type="signal peptide" evidence="2">
    <location>
        <begin position="1"/>
        <end position="21"/>
    </location>
</feature>
<evidence type="ECO:0000313" key="4">
    <source>
        <dbReference type="Proteomes" id="UP001317259"/>
    </source>
</evidence>
<proteinExistence type="predicted"/>
<organism evidence="3 4">
    <name type="scientific">Actinomadura luzonensis</name>
    <dbReference type="NCBI Taxonomy" id="2805427"/>
    <lineage>
        <taxon>Bacteria</taxon>
        <taxon>Bacillati</taxon>
        <taxon>Actinomycetota</taxon>
        <taxon>Actinomycetes</taxon>
        <taxon>Streptosporangiales</taxon>
        <taxon>Thermomonosporaceae</taxon>
        <taxon>Actinomadura</taxon>
    </lineage>
</organism>
<dbReference type="EMBL" id="JAKRKC020000001">
    <property type="protein sequence ID" value="MCK2213840.1"/>
    <property type="molecule type" value="Genomic_DNA"/>
</dbReference>
<feature type="chain" id="PRO_5046545957" evidence="2">
    <location>
        <begin position="22"/>
        <end position="192"/>
    </location>
</feature>
<sequence length="192" mass="20411">MSRHQWLAALTAAGLAATVIAAPAAGAAARPSCPSPTKADIRKSDATRSDHPPKGATALRGVRVGYLPGGFAYGQVTVARHDGLTEYSYLWSDNRDDVAPGHRSLSVRVICWPRAKKLSQLRDAPFYVGTFPHEVVRTATIGGRRVLVQEGDGALGAGRQVGWVEREGVVVTVTASTPLVPRLGRIVRGIKL</sequence>
<dbReference type="RefSeq" id="WP_242382671.1">
    <property type="nucleotide sequence ID" value="NZ_JAKRKC020000001.1"/>
</dbReference>
<comment type="caution">
    <text evidence="3">The sequence shown here is derived from an EMBL/GenBank/DDBJ whole genome shotgun (WGS) entry which is preliminary data.</text>
</comment>